<name>A0A6L5X4N1_9FIRM</name>
<dbReference type="SUPFAM" id="SSF52540">
    <property type="entry name" value="P-loop containing nucleoside triphosphate hydrolases"/>
    <property type="match status" value="1"/>
</dbReference>
<evidence type="ECO:0000259" key="6">
    <source>
        <dbReference type="PROSITE" id="PS51721"/>
    </source>
</evidence>
<evidence type="ECO:0000256" key="1">
    <source>
        <dbReference type="ARBA" id="ARBA00014898"/>
    </source>
</evidence>
<proteinExistence type="inferred from homology"/>
<dbReference type="InterPro" id="IPR006073">
    <property type="entry name" value="GTP-bd"/>
</dbReference>
<dbReference type="PANTHER" id="PTHR45782:SF4">
    <property type="entry name" value="MITOCHONDRIAL RIBOSOME-ASSOCIATED GTPASE 1"/>
    <property type="match status" value="1"/>
</dbReference>
<dbReference type="EMBL" id="VULZ01000009">
    <property type="protein sequence ID" value="MSS15170.1"/>
    <property type="molecule type" value="Genomic_DNA"/>
</dbReference>
<dbReference type="GO" id="GO:0005737">
    <property type="term" value="C:cytoplasm"/>
    <property type="evidence" value="ECO:0007669"/>
    <property type="project" value="UniProtKB-SubCell"/>
</dbReference>
<dbReference type="GO" id="GO:0006412">
    <property type="term" value="P:translation"/>
    <property type="evidence" value="ECO:0007669"/>
    <property type="project" value="TreeGrafter"/>
</dbReference>
<dbReference type="CDD" id="cd01856">
    <property type="entry name" value="YlqF"/>
    <property type="match status" value="1"/>
</dbReference>
<protein>
    <recommendedName>
        <fullName evidence="1 4">Ribosome biogenesis GTPase A</fullName>
    </recommendedName>
</protein>
<keyword evidence="3 4" id="KW-0342">GTP-binding</keyword>
<comment type="function">
    <text evidence="4">Required for a late step of 50S ribosomal subunit assembly. Has GTPase activity.</text>
</comment>
<gene>
    <name evidence="7" type="primary">ylqF</name>
    <name evidence="7" type="ORF">FYJ35_09010</name>
</gene>
<dbReference type="AlphaFoldDB" id="A0A6L5X4N1"/>
<feature type="binding site" evidence="5">
    <location>
        <begin position="58"/>
        <end position="61"/>
    </location>
    <ligand>
        <name>GTP</name>
        <dbReference type="ChEBI" id="CHEBI:37565"/>
    </ligand>
</feature>
<dbReference type="InterPro" id="IPR019991">
    <property type="entry name" value="GTP-bd_ribosome_bgen"/>
</dbReference>
<evidence type="ECO:0000256" key="5">
    <source>
        <dbReference type="PIRSR" id="PIRSR006230-1"/>
    </source>
</evidence>
<evidence type="ECO:0000256" key="3">
    <source>
        <dbReference type="ARBA" id="ARBA00023134"/>
    </source>
</evidence>
<comment type="subcellular location">
    <subcellularLocation>
        <location evidence="4">Cytoplasm</location>
    </subcellularLocation>
</comment>
<evidence type="ECO:0000256" key="4">
    <source>
        <dbReference type="PIRNR" id="PIRNR006230"/>
    </source>
</evidence>
<dbReference type="PIRSF" id="PIRSF006230">
    <property type="entry name" value="MG442"/>
    <property type="match status" value="1"/>
</dbReference>
<dbReference type="Pfam" id="PF01926">
    <property type="entry name" value="MMR_HSR1"/>
    <property type="match status" value="1"/>
</dbReference>
<dbReference type="InterPro" id="IPR027417">
    <property type="entry name" value="P-loop_NTPase"/>
</dbReference>
<dbReference type="Proteomes" id="UP000481852">
    <property type="component" value="Unassembled WGS sequence"/>
</dbReference>
<dbReference type="GO" id="GO:0005525">
    <property type="term" value="F:GTP binding"/>
    <property type="evidence" value="ECO:0007669"/>
    <property type="project" value="UniProtKB-KW"/>
</dbReference>
<organism evidence="7 8">
    <name type="scientific">Porcincola intestinalis</name>
    <dbReference type="NCBI Taxonomy" id="2606632"/>
    <lineage>
        <taxon>Bacteria</taxon>
        <taxon>Bacillati</taxon>
        <taxon>Bacillota</taxon>
        <taxon>Clostridia</taxon>
        <taxon>Lachnospirales</taxon>
        <taxon>Lachnospiraceae</taxon>
        <taxon>Porcincola</taxon>
    </lineage>
</organism>
<dbReference type="GO" id="GO:0003924">
    <property type="term" value="F:GTPase activity"/>
    <property type="evidence" value="ECO:0007669"/>
    <property type="project" value="TreeGrafter"/>
</dbReference>
<comment type="caution">
    <text evidence="7">The sequence shown here is derived from an EMBL/GenBank/DDBJ whole genome shotgun (WGS) entry which is preliminary data.</text>
</comment>
<dbReference type="InterPro" id="IPR016478">
    <property type="entry name" value="GTPase_MTG1"/>
</dbReference>
<feature type="binding site" evidence="5">
    <location>
        <begin position="130"/>
        <end position="135"/>
    </location>
    <ligand>
        <name>GTP</name>
        <dbReference type="ChEBI" id="CHEBI:37565"/>
    </ligand>
</feature>
<evidence type="ECO:0000256" key="2">
    <source>
        <dbReference type="ARBA" id="ARBA00022741"/>
    </source>
</evidence>
<dbReference type="NCBIfam" id="TIGR03596">
    <property type="entry name" value="GTPase_YlqF"/>
    <property type="match status" value="1"/>
</dbReference>
<dbReference type="InterPro" id="IPR023179">
    <property type="entry name" value="GTP-bd_ortho_bundle_sf"/>
</dbReference>
<reference evidence="7 8" key="1">
    <citation type="submission" date="2019-08" db="EMBL/GenBank/DDBJ databases">
        <title>In-depth cultivation of the pig gut microbiome towards novel bacterial diversity and tailored functional studies.</title>
        <authorList>
            <person name="Wylensek D."/>
            <person name="Hitch T.C.A."/>
            <person name="Clavel T."/>
        </authorList>
    </citation>
    <scope>NUCLEOTIDE SEQUENCE [LARGE SCALE GENOMIC DNA]</scope>
    <source>
        <strain evidence="7 8">Oil+RF-744-WCA-WT-11</strain>
    </source>
</reference>
<dbReference type="Gene3D" id="1.10.1580.10">
    <property type="match status" value="1"/>
</dbReference>
<evidence type="ECO:0000313" key="7">
    <source>
        <dbReference type="EMBL" id="MSS15170.1"/>
    </source>
</evidence>
<keyword evidence="8" id="KW-1185">Reference proteome</keyword>
<sequence length="281" mass="31279">MDYQWYPGHMTRARRQMQEDVRLVDLVIELTDARAPLSGRNPDIDSLAAGKSRILVLNKSDLADPEQNKAWTAFFRKDGLVACEVNARSGNGIRQIRPMIAEACREKIERDRSRGIMNRPLRAMIAGIPNVGKSTFINSFAGKASAKTGNKPGVTRGRQWISVERTLQLLDTPGILWPRFDDRQVGIRLAEIGCIRDEILDAQELACELISWMRAAYPQVLSERYGISPDGTAFEVLGRIAEARRCLKAGGEPDCGKAAALLLDEFRSGRLGRMTLEKAPD</sequence>
<accession>A0A6L5X4N1</accession>
<feature type="binding site" evidence="5">
    <location>
        <position position="174"/>
    </location>
    <ligand>
        <name>GTP</name>
        <dbReference type="ChEBI" id="CHEBI:37565"/>
    </ligand>
</feature>
<dbReference type="FunFam" id="3.40.50.300:FF:000590">
    <property type="entry name" value="Ribosome biogenesis GTPase A"/>
    <property type="match status" value="1"/>
</dbReference>
<dbReference type="PANTHER" id="PTHR45782">
    <property type="entry name" value="MITOCHONDRIAL RIBOSOME-ASSOCIATED GTPASE 1"/>
    <property type="match status" value="1"/>
</dbReference>
<dbReference type="Gene3D" id="3.40.50.300">
    <property type="entry name" value="P-loop containing nucleotide triphosphate hydrolases"/>
    <property type="match status" value="1"/>
</dbReference>
<keyword evidence="2 4" id="KW-0547">Nucleotide-binding</keyword>
<dbReference type="RefSeq" id="WP_154525749.1">
    <property type="nucleotide sequence ID" value="NZ_JAQYJL010000022.1"/>
</dbReference>
<evidence type="ECO:0000313" key="8">
    <source>
        <dbReference type="Proteomes" id="UP000481852"/>
    </source>
</evidence>
<dbReference type="PROSITE" id="PS51721">
    <property type="entry name" value="G_CP"/>
    <property type="match status" value="1"/>
</dbReference>
<keyword evidence="4" id="KW-0963">Cytoplasm</keyword>
<dbReference type="InterPro" id="IPR030378">
    <property type="entry name" value="G_CP_dom"/>
</dbReference>
<comment type="similarity">
    <text evidence="4">Belongs to the TRAFAC class YlqF/YawG GTPase family. MTG1 subfamily.</text>
</comment>
<feature type="domain" description="CP-type G" evidence="6">
    <location>
        <begin position="10"/>
        <end position="178"/>
    </location>
</feature>